<evidence type="ECO:0000256" key="1">
    <source>
        <dbReference type="SAM" id="SignalP"/>
    </source>
</evidence>
<sequence length="118" mass="12975">MWIACLLALLIAGPAFAQGFDLRAGDAPLTGEALRERLTGRTVTFYDDGQSEYYPDGRYTYTYAGQGGTAYGYWRIDAEGAVCIDFVNGFARCDLYVRNAGRLVLLDAAGERFPARPE</sequence>
<protein>
    <submittedName>
        <fullName evidence="2">Uncharacterized protein</fullName>
    </submittedName>
</protein>
<proteinExistence type="predicted"/>
<keyword evidence="3" id="KW-1185">Reference proteome</keyword>
<organism evidence="2 3">
    <name type="scientific">Pseudoponticoccus marisrubri</name>
    <dbReference type="NCBI Taxonomy" id="1685382"/>
    <lineage>
        <taxon>Bacteria</taxon>
        <taxon>Pseudomonadati</taxon>
        <taxon>Pseudomonadota</taxon>
        <taxon>Alphaproteobacteria</taxon>
        <taxon>Rhodobacterales</taxon>
        <taxon>Roseobacteraceae</taxon>
        <taxon>Pseudoponticoccus</taxon>
    </lineage>
</organism>
<name>A0A0W7WFP4_9RHOB</name>
<keyword evidence="1" id="KW-0732">Signal</keyword>
<comment type="caution">
    <text evidence="2">The sequence shown here is derived from an EMBL/GenBank/DDBJ whole genome shotgun (WGS) entry which is preliminary data.</text>
</comment>
<dbReference type="AlphaFoldDB" id="A0A0W7WFP4"/>
<feature type="chain" id="PRO_5006936238" evidence="1">
    <location>
        <begin position="18"/>
        <end position="118"/>
    </location>
</feature>
<accession>A0A0W7WFP4</accession>
<evidence type="ECO:0000313" key="2">
    <source>
        <dbReference type="EMBL" id="KUF09436.1"/>
    </source>
</evidence>
<gene>
    <name evidence="2" type="ORF">AVJ23_17495</name>
</gene>
<dbReference type="STRING" id="1685382.AVJ23_17495"/>
<reference evidence="2 3" key="1">
    <citation type="submission" date="2015-12" db="EMBL/GenBank/DDBJ databases">
        <authorList>
            <person name="Shamseldin A."/>
            <person name="Moawad H."/>
            <person name="Abd El-Rahim W.M."/>
            <person name="Sadowsky M.J."/>
        </authorList>
    </citation>
    <scope>NUCLEOTIDE SEQUENCE [LARGE SCALE GENOMIC DNA]</scope>
    <source>
        <strain evidence="2 3">SJ5A-1</strain>
    </source>
</reference>
<dbReference type="RefSeq" id="WP_058863512.1">
    <property type="nucleotide sequence ID" value="NZ_LPXO01000013.1"/>
</dbReference>
<dbReference type="EMBL" id="LPXO01000013">
    <property type="protein sequence ID" value="KUF09436.1"/>
    <property type="molecule type" value="Genomic_DNA"/>
</dbReference>
<evidence type="ECO:0000313" key="3">
    <source>
        <dbReference type="Proteomes" id="UP000054396"/>
    </source>
</evidence>
<dbReference type="Proteomes" id="UP000054396">
    <property type="component" value="Unassembled WGS sequence"/>
</dbReference>
<dbReference type="OrthoDB" id="7709182at2"/>
<feature type="signal peptide" evidence="1">
    <location>
        <begin position="1"/>
        <end position="17"/>
    </location>
</feature>